<dbReference type="AlphaFoldDB" id="A0A372GPG5"/>
<keyword evidence="2" id="KW-1185">Reference proteome</keyword>
<dbReference type="InterPro" id="IPR023214">
    <property type="entry name" value="HAD_sf"/>
</dbReference>
<dbReference type="GO" id="GO:0005829">
    <property type="term" value="C:cytosol"/>
    <property type="evidence" value="ECO:0007669"/>
    <property type="project" value="TreeGrafter"/>
</dbReference>
<dbReference type="Gene3D" id="3.40.50.1000">
    <property type="entry name" value="HAD superfamily/HAD-like"/>
    <property type="match status" value="1"/>
</dbReference>
<dbReference type="InterPro" id="IPR050155">
    <property type="entry name" value="HAD-like_hydrolase_sf"/>
</dbReference>
<proteinExistence type="predicted"/>
<gene>
    <name evidence="1" type="ORF">D0T12_01565</name>
</gene>
<dbReference type="SUPFAM" id="SSF56784">
    <property type="entry name" value="HAD-like"/>
    <property type="match status" value="1"/>
</dbReference>
<comment type="caution">
    <text evidence="1">The sequence shown here is derived from an EMBL/GenBank/DDBJ whole genome shotgun (WGS) entry which is preliminary data.</text>
</comment>
<reference evidence="1 2" key="1">
    <citation type="submission" date="2018-08" db="EMBL/GenBank/DDBJ databases">
        <title>Actinomadura spongicola sp. nov., isolated from marine sponge Leucetta chagosensis.</title>
        <authorList>
            <person name="Li L."/>
            <person name="Lin H.W."/>
        </authorList>
    </citation>
    <scope>NUCLEOTIDE SEQUENCE [LARGE SCALE GENOMIC DNA]</scope>
    <source>
        <strain evidence="1 2">LHW52907</strain>
    </source>
</reference>
<organism evidence="1 2">
    <name type="scientific">Actinomadura spongiicola</name>
    <dbReference type="NCBI Taxonomy" id="2303421"/>
    <lineage>
        <taxon>Bacteria</taxon>
        <taxon>Bacillati</taxon>
        <taxon>Actinomycetota</taxon>
        <taxon>Actinomycetes</taxon>
        <taxon>Streptosporangiales</taxon>
        <taxon>Thermomonosporaceae</taxon>
        <taxon>Actinomadura</taxon>
    </lineage>
</organism>
<dbReference type="SFLD" id="SFLDG01129">
    <property type="entry name" value="C1.5:_HAD__Beta-PGM__Phosphata"/>
    <property type="match status" value="1"/>
</dbReference>
<evidence type="ECO:0000313" key="2">
    <source>
        <dbReference type="Proteomes" id="UP000262882"/>
    </source>
</evidence>
<accession>A0A372GPG5</accession>
<evidence type="ECO:0000313" key="1">
    <source>
        <dbReference type="EMBL" id="RFS86973.1"/>
    </source>
</evidence>
<dbReference type="Pfam" id="PF00702">
    <property type="entry name" value="Hydrolase"/>
    <property type="match status" value="1"/>
</dbReference>
<dbReference type="InterPro" id="IPR036412">
    <property type="entry name" value="HAD-like_sf"/>
</dbReference>
<dbReference type="Proteomes" id="UP000262882">
    <property type="component" value="Unassembled WGS sequence"/>
</dbReference>
<dbReference type="EMBL" id="QVNQ01000001">
    <property type="protein sequence ID" value="RFS86973.1"/>
    <property type="molecule type" value="Genomic_DNA"/>
</dbReference>
<sequence>MTSVHPETGDQGPGVSEAAPITVACLDLAGTTVVDGDAVRTAFAEAIAALGIVSGTAAYDRALARFVDSRGTSKLGVFRSLFDEARAQAANLAFQRSYDDLIDRRGLEPVPGAADALLRIRAAGVRVCLFTGFGRNTQARIVDTLNWWDRVDLTLCPEDVPRDRPWPDLLLTAALRLGVDDVRHIAVCGDTANAMLSGRRSGASIVAGVLTGAHDRARLVAAGATHVLPSVAALPALILPAPVADTVTADHG</sequence>
<dbReference type="GO" id="GO:0008967">
    <property type="term" value="F:phosphoglycolate phosphatase activity"/>
    <property type="evidence" value="ECO:0007669"/>
    <property type="project" value="TreeGrafter"/>
</dbReference>
<keyword evidence="1" id="KW-0378">Hydrolase</keyword>
<protein>
    <submittedName>
        <fullName evidence="1">HAD family hydrolase</fullName>
    </submittedName>
</protein>
<dbReference type="OrthoDB" id="5504491at2"/>
<dbReference type="SFLD" id="SFLDS00003">
    <property type="entry name" value="Haloacid_Dehalogenase"/>
    <property type="match status" value="1"/>
</dbReference>
<dbReference type="PANTHER" id="PTHR43434">
    <property type="entry name" value="PHOSPHOGLYCOLATE PHOSPHATASE"/>
    <property type="match status" value="1"/>
</dbReference>
<dbReference type="PANTHER" id="PTHR43434:SF19">
    <property type="entry name" value="PHOSPHONOACETALDEHYDE HYDROLASE"/>
    <property type="match status" value="1"/>
</dbReference>
<dbReference type="GO" id="GO:0006281">
    <property type="term" value="P:DNA repair"/>
    <property type="evidence" value="ECO:0007669"/>
    <property type="project" value="TreeGrafter"/>
</dbReference>
<name>A0A372GPG5_9ACTN</name>